<dbReference type="InterPro" id="IPR000160">
    <property type="entry name" value="GGDEF_dom"/>
</dbReference>
<proteinExistence type="predicted"/>
<dbReference type="EMBL" id="JACSQB010000006">
    <property type="protein sequence ID" value="MBD8045565.1"/>
    <property type="molecule type" value="Genomic_DNA"/>
</dbReference>
<dbReference type="InterPro" id="IPR013407">
    <property type="entry name" value="CRISPR-assoc_prot_Cmr2"/>
</dbReference>
<accession>A0ABR8YMU4</accession>
<dbReference type="PROSITE" id="PS50887">
    <property type="entry name" value="GGDEF"/>
    <property type="match status" value="1"/>
</dbReference>
<evidence type="ECO:0000259" key="3">
    <source>
        <dbReference type="PROSITE" id="PS50887"/>
    </source>
</evidence>
<dbReference type="Proteomes" id="UP000627166">
    <property type="component" value="Unassembled WGS sequence"/>
</dbReference>
<keyword evidence="5" id="KW-1185">Reference proteome</keyword>
<dbReference type="InterPro" id="IPR054767">
    <property type="entry name" value="Cas10-Cmr2_palm2"/>
</dbReference>
<dbReference type="InterPro" id="IPR043128">
    <property type="entry name" value="Rev_trsase/Diguanyl_cyclase"/>
</dbReference>
<dbReference type="Gene3D" id="3.30.70.2220">
    <property type="entry name" value="CRISPR-Cas system, Cmr2 subunit, D1 domain, cysteine cluster"/>
    <property type="match status" value="1"/>
</dbReference>
<dbReference type="PANTHER" id="PTHR36528:SF1">
    <property type="entry name" value="CRISPR SYSTEM SINGLE-STRAND-SPECIFIC DEOXYRIBONUCLEASE CAS10_CSM1 (SUBTYPE III-A)"/>
    <property type="match status" value="1"/>
</dbReference>
<dbReference type="PANTHER" id="PTHR36528">
    <property type="entry name" value="CRISPR SYSTEM SINGLE-STRAND-SPECIFIC DEOXYRIBONUCLEASE CAS10/CSM1 (SUBTYPE III-A)"/>
    <property type="match status" value="1"/>
</dbReference>
<dbReference type="InterPro" id="IPR024615">
    <property type="entry name" value="CRISPR-assoc_Cmr2_N"/>
</dbReference>
<evidence type="ECO:0000313" key="5">
    <source>
        <dbReference type="Proteomes" id="UP000627166"/>
    </source>
</evidence>
<dbReference type="Pfam" id="PF12469">
    <property type="entry name" value="Cmr2_N"/>
    <property type="match status" value="1"/>
</dbReference>
<keyword evidence="1" id="KW-0547">Nucleotide-binding</keyword>
<reference evidence="4 5" key="1">
    <citation type="submission" date="2020-08" db="EMBL/GenBank/DDBJ databases">
        <title>A Genomic Blueprint of the Chicken Gut Microbiome.</title>
        <authorList>
            <person name="Gilroy R."/>
            <person name="Ravi A."/>
            <person name="Getino M."/>
            <person name="Pursley I."/>
            <person name="Horton D.L."/>
            <person name="Alikhan N.-F."/>
            <person name="Baker D."/>
            <person name="Gharbi K."/>
            <person name="Hall N."/>
            <person name="Watson M."/>
            <person name="Adriaenssens E.M."/>
            <person name="Foster-Nyarko E."/>
            <person name="Jarju S."/>
            <person name="Secka A."/>
            <person name="Antonio M."/>
            <person name="Oren A."/>
            <person name="Chaudhuri R."/>
            <person name="La Ragione R.M."/>
            <person name="Hildebrand F."/>
            <person name="Pallen M.J."/>
        </authorList>
    </citation>
    <scope>NUCLEOTIDE SEQUENCE [LARGE SCALE GENOMIC DNA]</scope>
    <source>
        <strain evidence="4 5">N37</strain>
    </source>
</reference>
<dbReference type="NCBIfam" id="TIGR02577">
    <property type="entry name" value="cas_TM1794_Cmr2"/>
    <property type="match status" value="1"/>
</dbReference>
<dbReference type="Gene3D" id="3.30.70.270">
    <property type="match status" value="1"/>
</dbReference>
<keyword evidence="2" id="KW-0051">Antiviral defense</keyword>
<evidence type="ECO:0000256" key="1">
    <source>
        <dbReference type="ARBA" id="ARBA00022741"/>
    </source>
</evidence>
<name>A0ABR8YMU4_9CLOT</name>
<organism evidence="4 5">
    <name type="scientific">Clostridium faecium</name>
    <dbReference type="NCBI Taxonomy" id="2762223"/>
    <lineage>
        <taxon>Bacteria</taxon>
        <taxon>Bacillati</taxon>
        <taxon>Bacillota</taxon>
        <taxon>Clostridia</taxon>
        <taxon>Eubacteriales</taxon>
        <taxon>Clostridiaceae</taxon>
        <taxon>Clostridium</taxon>
    </lineage>
</organism>
<dbReference type="RefSeq" id="WP_191738472.1">
    <property type="nucleotide sequence ID" value="NZ_JACSQB010000006.1"/>
</dbReference>
<evidence type="ECO:0000256" key="2">
    <source>
        <dbReference type="ARBA" id="ARBA00023118"/>
    </source>
</evidence>
<protein>
    <submittedName>
        <fullName evidence="4">Type III-B CRISPR-associated protein Cas10/Cmr2</fullName>
    </submittedName>
</protein>
<dbReference type="InterPro" id="IPR038242">
    <property type="entry name" value="Cmr2_N"/>
</dbReference>
<evidence type="ECO:0000313" key="4">
    <source>
        <dbReference type="EMBL" id="MBD8045565.1"/>
    </source>
</evidence>
<comment type="caution">
    <text evidence="4">The sequence shown here is derived from an EMBL/GenBank/DDBJ whole genome shotgun (WGS) entry which is preliminary data.</text>
</comment>
<feature type="domain" description="GGDEF" evidence="3">
    <location>
        <begin position="348"/>
        <end position="488"/>
    </location>
</feature>
<dbReference type="InterPro" id="IPR052117">
    <property type="entry name" value="Cas10/Csm1_subtype-III-A"/>
</dbReference>
<sequence>MKQKIMLFSIGSIQSFIINSRKVSDLFNSSRILSELISTGINFIENKSECKLLLPQILEDDKNLPNYFIIKYKNDKYLGKETEKCVREKYANILMNSSIKNNLAKHKYQIENQLNSSLDIYWIEYDLEESFDLNDSHKYAQVYYEIYKYFEAVKNVKKFNNICEEGKKCSICGSRNAIVISSDKKKEPRGIQKIYKYQNFEEYSLFKLVEKLKNKDIELPRDEIEKIKENACKNYLESKDIDIKLKEDEMLCGVCLLKRIYEGEKIPSLAQITLSSWIENEKKSLKCNAYNKYKETIDELNKIDCNFDVYEFMYKENWDKILKNMKIEDLEKKKEELNKNFGSLNLPKYYCMYRMDIDNLGEWMSGKYKPSDKNLYEYQIDLSQRIYKFFNKLRENYFKEKSKGILVYAGGDDLLALISVDEIFKLEQNVRAYFKEEVQVEEYKNITYSKGIFVAHYKTPLGEITRVSKEELEKVKEKFKEKANDFDKEKNATVISIMTEGYSNRNVYFKNNLNGEQTVEFIFEELVNYFNKDGSTYFHEQLQSEFWNLGRNIDKSYQRDTLINMFEVEQKRLMKRSILKDNIAEEKIDKVNKKLINFLEVNSLNKLEIDFENYFNLFHIIRSLKQNMEVK</sequence>
<dbReference type="Pfam" id="PF22335">
    <property type="entry name" value="Cas10-Cmr2_palm2"/>
    <property type="match status" value="1"/>
</dbReference>
<gene>
    <name evidence="4" type="primary">cas10</name>
    <name evidence="4" type="ORF">H9637_00660</name>
</gene>